<evidence type="ECO:0000256" key="2">
    <source>
        <dbReference type="SAM" id="MobiDB-lite"/>
    </source>
</evidence>
<keyword evidence="4" id="KW-1185">Reference proteome</keyword>
<evidence type="ECO:0000256" key="1">
    <source>
        <dbReference type="SAM" id="Coils"/>
    </source>
</evidence>
<dbReference type="AlphaFoldDB" id="A0A6G0WMW5"/>
<dbReference type="VEuPathDB" id="FungiDB:AeMF1_015404"/>
<gene>
    <name evidence="3" type="ORF">Ae201684_013642</name>
</gene>
<evidence type="ECO:0000313" key="4">
    <source>
        <dbReference type="Proteomes" id="UP000481153"/>
    </source>
</evidence>
<feature type="region of interest" description="Disordered" evidence="2">
    <location>
        <begin position="1"/>
        <end position="46"/>
    </location>
</feature>
<protein>
    <submittedName>
        <fullName evidence="3">Uncharacterized protein</fullName>
    </submittedName>
</protein>
<accession>A0A6G0WMW5</accession>
<dbReference type="EMBL" id="VJMJ01000175">
    <property type="protein sequence ID" value="KAF0728684.1"/>
    <property type="molecule type" value="Genomic_DNA"/>
</dbReference>
<feature type="coiled-coil region" evidence="1">
    <location>
        <begin position="79"/>
        <end position="113"/>
    </location>
</feature>
<proteinExistence type="predicted"/>
<feature type="compositionally biased region" description="Polar residues" evidence="2">
    <location>
        <begin position="33"/>
        <end position="44"/>
    </location>
</feature>
<name>A0A6G0WMW5_9STRA</name>
<sequence>MQKCTSLSTRSAKLSPPAADKKEERGLLRAPVTKQSTTDSQPTLRQRAVVKNESNLERKKADQKCTSLLTIKAKLPPALAAKNEEIVRLTDELAAVKSELARTKHELHIHEKNECELWGTLNDEHQTFYDLANETRNLESALENMMVENTRQSQLIDQLHVRIHESDKKHKELVLTHEETQRKWIARQMSIEDQRHQGIV</sequence>
<comment type="caution">
    <text evidence="3">The sequence shown here is derived from an EMBL/GenBank/DDBJ whole genome shotgun (WGS) entry which is preliminary data.</text>
</comment>
<keyword evidence="1" id="KW-0175">Coiled coil</keyword>
<reference evidence="3 4" key="1">
    <citation type="submission" date="2019-07" db="EMBL/GenBank/DDBJ databases">
        <title>Genomics analysis of Aphanomyces spp. identifies a new class of oomycete effector associated with host adaptation.</title>
        <authorList>
            <person name="Gaulin E."/>
        </authorList>
    </citation>
    <scope>NUCLEOTIDE SEQUENCE [LARGE SCALE GENOMIC DNA]</scope>
    <source>
        <strain evidence="3 4">ATCC 201684</strain>
    </source>
</reference>
<organism evidence="3 4">
    <name type="scientific">Aphanomyces euteiches</name>
    <dbReference type="NCBI Taxonomy" id="100861"/>
    <lineage>
        <taxon>Eukaryota</taxon>
        <taxon>Sar</taxon>
        <taxon>Stramenopiles</taxon>
        <taxon>Oomycota</taxon>
        <taxon>Saprolegniomycetes</taxon>
        <taxon>Saprolegniales</taxon>
        <taxon>Verrucalvaceae</taxon>
        <taxon>Aphanomyces</taxon>
    </lineage>
</organism>
<feature type="compositionally biased region" description="Polar residues" evidence="2">
    <location>
        <begin position="1"/>
        <end position="12"/>
    </location>
</feature>
<evidence type="ECO:0000313" key="3">
    <source>
        <dbReference type="EMBL" id="KAF0728684.1"/>
    </source>
</evidence>
<dbReference type="Proteomes" id="UP000481153">
    <property type="component" value="Unassembled WGS sequence"/>
</dbReference>